<evidence type="ECO:0000313" key="1">
    <source>
        <dbReference type="EMBL" id="PSR52620.1"/>
    </source>
</evidence>
<sequence length="76" mass="8695">MEEDLKSLENEQVQQFIATIENCSKQGTQLIQEFMRQEFLESSQTQVIKRRVELVQVINNFISNAIKVTPAGGKLP</sequence>
<comment type="caution">
    <text evidence="1">The sequence shown here is derived from an EMBL/GenBank/DDBJ whole genome shotgun (WGS) entry which is preliminary data.</text>
</comment>
<keyword evidence="2" id="KW-1185">Reference proteome</keyword>
<protein>
    <submittedName>
        <fullName evidence="1">Uncharacterized protein</fullName>
    </submittedName>
</protein>
<accession>A0A2T2YAS0</accession>
<organism evidence="1 2">
    <name type="scientific">Adhaeribacter arboris</name>
    <dbReference type="NCBI Taxonomy" id="2072846"/>
    <lineage>
        <taxon>Bacteria</taxon>
        <taxon>Pseudomonadati</taxon>
        <taxon>Bacteroidota</taxon>
        <taxon>Cytophagia</taxon>
        <taxon>Cytophagales</taxon>
        <taxon>Hymenobacteraceae</taxon>
        <taxon>Adhaeribacter</taxon>
    </lineage>
</organism>
<gene>
    <name evidence="1" type="ORF">AHMF7605_03310</name>
</gene>
<dbReference type="AlphaFoldDB" id="A0A2T2YAS0"/>
<evidence type="ECO:0000313" key="2">
    <source>
        <dbReference type="Proteomes" id="UP000240357"/>
    </source>
</evidence>
<proteinExistence type="predicted"/>
<name>A0A2T2YAS0_9BACT</name>
<dbReference type="SUPFAM" id="SSF55874">
    <property type="entry name" value="ATPase domain of HSP90 chaperone/DNA topoisomerase II/histidine kinase"/>
    <property type="match status" value="1"/>
</dbReference>
<dbReference type="EMBL" id="PYFT01000001">
    <property type="protein sequence ID" value="PSR52620.1"/>
    <property type="molecule type" value="Genomic_DNA"/>
</dbReference>
<dbReference type="Gene3D" id="3.30.565.10">
    <property type="entry name" value="Histidine kinase-like ATPase, C-terminal domain"/>
    <property type="match status" value="1"/>
</dbReference>
<dbReference type="InterPro" id="IPR036890">
    <property type="entry name" value="HATPase_C_sf"/>
</dbReference>
<dbReference type="Proteomes" id="UP000240357">
    <property type="component" value="Unassembled WGS sequence"/>
</dbReference>
<reference evidence="1 2" key="1">
    <citation type="submission" date="2018-03" db="EMBL/GenBank/DDBJ databases">
        <title>Adhaeribacter sp. HMF7605 Genome sequencing and assembly.</title>
        <authorList>
            <person name="Kang H."/>
            <person name="Kang J."/>
            <person name="Cha I."/>
            <person name="Kim H."/>
            <person name="Joh K."/>
        </authorList>
    </citation>
    <scope>NUCLEOTIDE SEQUENCE [LARGE SCALE GENOMIC DNA]</scope>
    <source>
        <strain evidence="1 2">HMF7605</strain>
    </source>
</reference>